<evidence type="ECO:0000313" key="10">
    <source>
        <dbReference type="EMBL" id="URD97597.1"/>
    </source>
</evidence>
<dbReference type="Proteomes" id="UP001055439">
    <property type="component" value="Chromosome 4"/>
</dbReference>
<dbReference type="Pfam" id="PF05743">
    <property type="entry name" value="UEV"/>
    <property type="match status" value="1"/>
</dbReference>
<evidence type="ECO:0000256" key="7">
    <source>
        <dbReference type="PROSITE-ProRule" id="PRU00644"/>
    </source>
</evidence>
<evidence type="ECO:0000259" key="8">
    <source>
        <dbReference type="PROSITE" id="PS51312"/>
    </source>
</evidence>
<dbReference type="SUPFAM" id="SSF54495">
    <property type="entry name" value="UBC-like"/>
    <property type="match status" value="1"/>
</dbReference>
<comment type="subcellular location">
    <subcellularLocation>
        <location evidence="1">Endosome</location>
    </subcellularLocation>
</comment>
<dbReference type="GO" id="GO:0000813">
    <property type="term" value="C:ESCRT I complex"/>
    <property type="evidence" value="ECO:0007669"/>
    <property type="project" value="TreeGrafter"/>
</dbReference>
<evidence type="ECO:0000256" key="5">
    <source>
        <dbReference type="ARBA" id="ARBA00022927"/>
    </source>
</evidence>
<dbReference type="Pfam" id="PF09454">
    <property type="entry name" value="Vps23_core"/>
    <property type="match status" value="1"/>
</dbReference>
<sequence>MKVAVSKPSSSSSVQEAMVSSPSIRFIEAALEATGDRALSYVHHGLKWLIRDHLLSLFDDFRTLSPGSDTLTHDDGTTVHLLYAHGVLPISSSVPPSSVPPVLLTIWLHQAYPFVAPIVYVFPATHEQMVVHDHPFIAPSGSAVLPYLQAWQYPQSNLSDLARNLVKVFRICHPYGFIPPSPGRTDASLASKREAIDRLVAALHYDVKRFQAQIEEDKKRLCLRQATLRERADMIDRAIGNLELERLRSNEVTKQMVDDAAVLSNWLQSHGTESCLYIDEVEGFEASDESDRCLLENEAAAQAIDDTVEVLDEALAAGSVSFANYIKQVRCLAREQFFHRASVAKIQRSNETLS</sequence>
<accession>A0A9E7FM63</accession>
<gene>
    <name evidence="10" type="ORF">MUK42_06860</name>
</gene>
<dbReference type="PANTHER" id="PTHR23306">
    <property type="entry name" value="TUMOR SUSCEPTIBILITY GENE 101 PROTEIN-RELATED"/>
    <property type="match status" value="1"/>
</dbReference>
<dbReference type="Gene3D" id="3.10.110.10">
    <property type="entry name" value="Ubiquitin Conjugating Enzyme"/>
    <property type="match status" value="1"/>
</dbReference>
<dbReference type="PROSITE" id="PS51312">
    <property type="entry name" value="SB"/>
    <property type="match status" value="1"/>
</dbReference>
<dbReference type="PANTHER" id="PTHR23306:SF21">
    <property type="entry name" value="UBIQUITIN-CONJUGATING ENZYME_RWD-LIKE PROTEIN"/>
    <property type="match status" value="1"/>
</dbReference>
<feature type="domain" description="SB" evidence="8">
    <location>
        <begin position="288"/>
        <end position="354"/>
    </location>
</feature>
<name>A0A9E7FM63_9LILI</name>
<dbReference type="EMBL" id="CP097506">
    <property type="protein sequence ID" value="URD97597.1"/>
    <property type="molecule type" value="Genomic_DNA"/>
</dbReference>
<keyword evidence="3 7" id="KW-0813">Transport</keyword>
<organism evidence="10 11">
    <name type="scientific">Musa troglodytarum</name>
    <name type="common">fe'i banana</name>
    <dbReference type="NCBI Taxonomy" id="320322"/>
    <lineage>
        <taxon>Eukaryota</taxon>
        <taxon>Viridiplantae</taxon>
        <taxon>Streptophyta</taxon>
        <taxon>Embryophyta</taxon>
        <taxon>Tracheophyta</taxon>
        <taxon>Spermatophyta</taxon>
        <taxon>Magnoliopsida</taxon>
        <taxon>Liliopsida</taxon>
        <taxon>Zingiberales</taxon>
        <taxon>Musaceae</taxon>
        <taxon>Musa</taxon>
    </lineage>
</organism>
<dbReference type="CDD" id="cd11685">
    <property type="entry name" value="UEV_TSG101-like"/>
    <property type="match status" value="1"/>
</dbReference>
<evidence type="ECO:0000256" key="3">
    <source>
        <dbReference type="ARBA" id="ARBA00022448"/>
    </source>
</evidence>
<dbReference type="InterPro" id="IPR008883">
    <property type="entry name" value="UEV_N"/>
</dbReference>
<comment type="similarity">
    <text evidence="2">Belongs to the ubiquitin-conjugating enzyme family. UEV subfamily.</text>
</comment>
<evidence type="ECO:0000256" key="2">
    <source>
        <dbReference type="ARBA" id="ARBA00009594"/>
    </source>
</evidence>
<keyword evidence="4" id="KW-0967">Endosome</keyword>
<evidence type="ECO:0000313" key="11">
    <source>
        <dbReference type="Proteomes" id="UP001055439"/>
    </source>
</evidence>
<evidence type="ECO:0000256" key="1">
    <source>
        <dbReference type="ARBA" id="ARBA00004177"/>
    </source>
</evidence>
<keyword evidence="11" id="KW-1185">Reference proteome</keyword>
<dbReference type="InterPro" id="IPR052070">
    <property type="entry name" value="ESCRT-I_UEV_domain"/>
</dbReference>
<dbReference type="InterPro" id="IPR037202">
    <property type="entry name" value="ESCRT_assembly_dom"/>
</dbReference>
<dbReference type="AlphaFoldDB" id="A0A9E7FM63"/>
<feature type="domain" description="UEV" evidence="9">
    <location>
        <begin position="31"/>
        <end position="185"/>
    </location>
</feature>
<proteinExistence type="inferred from homology"/>
<evidence type="ECO:0000256" key="4">
    <source>
        <dbReference type="ARBA" id="ARBA00022753"/>
    </source>
</evidence>
<dbReference type="SUPFAM" id="SSF140111">
    <property type="entry name" value="Endosomal sorting complex assembly domain"/>
    <property type="match status" value="1"/>
</dbReference>
<protein>
    <submittedName>
        <fullName evidence="10">Vps23 core domain</fullName>
    </submittedName>
</protein>
<dbReference type="OrthoDB" id="306304at2759"/>
<dbReference type="GO" id="GO:0043130">
    <property type="term" value="F:ubiquitin binding"/>
    <property type="evidence" value="ECO:0007669"/>
    <property type="project" value="TreeGrafter"/>
</dbReference>
<dbReference type="Gene3D" id="6.10.140.820">
    <property type="match status" value="1"/>
</dbReference>
<dbReference type="GO" id="GO:0015031">
    <property type="term" value="P:protein transport"/>
    <property type="evidence" value="ECO:0007669"/>
    <property type="project" value="UniProtKB-UniRule"/>
</dbReference>
<dbReference type="GO" id="GO:0008333">
    <property type="term" value="P:endosome to lysosome transport"/>
    <property type="evidence" value="ECO:0007669"/>
    <property type="project" value="TreeGrafter"/>
</dbReference>
<keyword evidence="5 7" id="KW-0653">Protein transport</keyword>
<evidence type="ECO:0000259" key="9">
    <source>
        <dbReference type="PROSITE" id="PS51322"/>
    </source>
</evidence>
<dbReference type="InterPro" id="IPR017916">
    <property type="entry name" value="SB_dom"/>
</dbReference>
<keyword evidence="6" id="KW-0175">Coiled coil</keyword>
<evidence type="ECO:0000256" key="6">
    <source>
        <dbReference type="ARBA" id="ARBA00023054"/>
    </source>
</evidence>
<reference evidence="10" key="1">
    <citation type="submission" date="2022-05" db="EMBL/GenBank/DDBJ databases">
        <title>The Musa troglodytarum L. genome provides insights into the mechanism of non-climacteric behaviour and enrichment of carotenoids.</title>
        <authorList>
            <person name="Wang J."/>
        </authorList>
    </citation>
    <scope>NUCLEOTIDE SEQUENCE</scope>
    <source>
        <tissue evidence="10">Leaf</tissue>
    </source>
</reference>
<dbReference type="PROSITE" id="PS51322">
    <property type="entry name" value="UEV"/>
    <property type="match status" value="1"/>
</dbReference>
<dbReference type="InterPro" id="IPR016135">
    <property type="entry name" value="UBQ-conjugating_enzyme/RWD"/>
</dbReference>